<dbReference type="GO" id="GO:0005506">
    <property type="term" value="F:iron ion binding"/>
    <property type="evidence" value="ECO:0007669"/>
    <property type="project" value="InterPro"/>
</dbReference>
<dbReference type="PANTHER" id="PTHR47953:SF19">
    <property type="entry name" value="OS06G0641600 PROTEIN"/>
    <property type="match status" value="1"/>
</dbReference>
<evidence type="ECO:0000256" key="4">
    <source>
        <dbReference type="ARBA" id="ARBA00022617"/>
    </source>
</evidence>
<dbReference type="InterPro" id="IPR002401">
    <property type="entry name" value="Cyt_P450_E_grp-I"/>
</dbReference>
<reference evidence="14" key="1">
    <citation type="submission" date="2022-02" db="EMBL/GenBank/DDBJ databases">
        <authorList>
            <person name="Henning P.M."/>
            <person name="McCubbin A.G."/>
            <person name="Shore J.S."/>
        </authorList>
    </citation>
    <scope>NUCLEOTIDE SEQUENCE</scope>
    <source>
        <strain evidence="14">F60SS</strain>
        <tissue evidence="14">Leaves</tissue>
    </source>
</reference>
<dbReference type="GO" id="GO:0020037">
    <property type="term" value="F:heme binding"/>
    <property type="evidence" value="ECO:0007669"/>
    <property type="project" value="InterPro"/>
</dbReference>
<dbReference type="PRINTS" id="PR00385">
    <property type="entry name" value="P450"/>
</dbReference>
<evidence type="ECO:0000256" key="2">
    <source>
        <dbReference type="ARBA" id="ARBA00004167"/>
    </source>
</evidence>
<evidence type="ECO:0000256" key="1">
    <source>
        <dbReference type="ARBA" id="ARBA00001971"/>
    </source>
</evidence>
<keyword evidence="4 12" id="KW-0349">Heme</keyword>
<comment type="caution">
    <text evidence="14">The sequence shown here is derived from an EMBL/GenBank/DDBJ whole genome shotgun (WGS) entry which is preliminary data.</text>
</comment>
<evidence type="ECO:0000256" key="8">
    <source>
        <dbReference type="ARBA" id="ARBA00023002"/>
    </source>
</evidence>
<keyword evidence="8 13" id="KW-0560">Oxidoreductase</keyword>
<dbReference type="SUPFAM" id="SSF48264">
    <property type="entry name" value="Cytochrome P450"/>
    <property type="match status" value="1"/>
</dbReference>
<dbReference type="InterPro" id="IPR036396">
    <property type="entry name" value="Cyt_P450_sf"/>
</dbReference>
<accession>A0A9Q0FCL3</accession>
<keyword evidence="6 12" id="KW-0479">Metal-binding</keyword>
<dbReference type="Pfam" id="PF00067">
    <property type="entry name" value="p450"/>
    <property type="match status" value="1"/>
</dbReference>
<dbReference type="EMBL" id="JAKUCV010006211">
    <property type="protein sequence ID" value="KAJ4828309.1"/>
    <property type="molecule type" value="Genomic_DNA"/>
</dbReference>
<reference evidence="14" key="2">
    <citation type="journal article" date="2023" name="Plants (Basel)">
        <title>Annotation of the Turnera subulata (Passifloraceae) Draft Genome Reveals the S-Locus Evolved after the Divergence of Turneroideae from Passifloroideae in a Stepwise Manner.</title>
        <authorList>
            <person name="Henning P.M."/>
            <person name="Roalson E.H."/>
            <person name="Mir W."/>
            <person name="McCubbin A.G."/>
            <person name="Shore J.S."/>
        </authorList>
    </citation>
    <scope>NUCLEOTIDE SEQUENCE</scope>
    <source>
        <strain evidence="14">F60SS</strain>
    </source>
</reference>
<dbReference type="GO" id="GO:0004497">
    <property type="term" value="F:monooxygenase activity"/>
    <property type="evidence" value="ECO:0007669"/>
    <property type="project" value="UniProtKB-KW"/>
</dbReference>
<evidence type="ECO:0000256" key="12">
    <source>
        <dbReference type="PIRSR" id="PIRSR602401-1"/>
    </source>
</evidence>
<keyword evidence="7" id="KW-1133">Transmembrane helix</keyword>
<dbReference type="PROSITE" id="PS00086">
    <property type="entry name" value="CYTOCHROME_P450"/>
    <property type="match status" value="1"/>
</dbReference>
<dbReference type="GO" id="GO:0016020">
    <property type="term" value="C:membrane"/>
    <property type="evidence" value="ECO:0007669"/>
    <property type="project" value="UniProtKB-SubCell"/>
</dbReference>
<evidence type="ECO:0000256" key="5">
    <source>
        <dbReference type="ARBA" id="ARBA00022692"/>
    </source>
</evidence>
<evidence type="ECO:0000313" key="14">
    <source>
        <dbReference type="EMBL" id="KAJ4828309.1"/>
    </source>
</evidence>
<comment type="subcellular location">
    <subcellularLocation>
        <location evidence="2">Membrane</location>
        <topology evidence="2">Single-pass membrane protein</topology>
    </subcellularLocation>
</comment>
<sequence>MFTAGTETSASVLEWTMAELLKNPTVLHKAQAELRQLYGANGNFDETKLHELKFLKLVVKETLRLHPAAPLLLPRECRVNSEINGYKVPSKTRVMVNAWAIGRDPSYWDEPERFNPDRFLDGLVDYKGANFEYIPFGAGRRMCPGMPFGLASIEYALAKLLYHFNWKLPDGLAPEDLDMSETLGIAVRRKECLNVIPVPWQS</sequence>
<evidence type="ECO:0000256" key="7">
    <source>
        <dbReference type="ARBA" id="ARBA00022989"/>
    </source>
</evidence>
<evidence type="ECO:0008006" key="16">
    <source>
        <dbReference type="Google" id="ProtNLM"/>
    </source>
</evidence>
<proteinExistence type="inferred from homology"/>
<feature type="binding site" description="axial binding residue" evidence="12">
    <location>
        <position position="143"/>
    </location>
    <ligand>
        <name>heme</name>
        <dbReference type="ChEBI" id="CHEBI:30413"/>
    </ligand>
    <ligandPart>
        <name>Fe</name>
        <dbReference type="ChEBI" id="CHEBI:18248"/>
    </ligandPart>
</feature>
<evidence type="ECO:0000256" key="6">
    <source>
        <dbReference type="ARBA" id="ARBA00022723"/>
    </source>
</evidence>
<dbReference type="AlphaFoldDB" id="A0A9Q0FCL3"/>
<dbReference type="FunFam" id="1.10.630.10:FF:000126">
    <property type="entry name" value="Predicted protein"/>
    <property type="match status" value="1"/>
</dbReference>
<evidence type="ECO:0000256" key="11">
    <source>
        <dbReference type="ARBA" id="ARBA00023136"/>
    </source>
</evidence>
<protein>
    <recommendedName>
        <fullName evidence="16">Cytochrome P450</fullName>
    </recommendedName>
</protein>
<dbReference type="InterPro" id="IPR017972">
    <property type="entry name" value="Cyt_P450_CS"/>
</dbReference>
<keyword evidence="11" id="KW-0472">Membrane</keyword>
<evidence type="ECO:0000256" key="3">
    <source>
        <dbReference type="ARBA" id="ARBA00010617"/>
    </source>
</evidence>
<organism evidence="14 15">
    <name type="scientific">Turnera subulata</name>
    <dbReference type="NCBI Taxonomy" id="218843"/>
    <lineage>
        <taxon>Eukaryota</taxon>
        <taxon>Viridiplantae</taxon>
        <taxon>Streptophyta</taxon>
        <taxon>Embryophyta</taxon>
        <taxon>Tracheophyta</taxon>
        <taxon>Spermatophyta</taxon>
        <taxon>Magnoliopsida</taxon>
        <taxon>eudicotyledons</taxon>
        <taxon>Gunneridae</taxon>
        <taxon>Pentapetalae</taxon>
        <taxon>rosids</taxon>
        <taxon>fabids</taxon>
        <taxon>Malpighiales</taxon>
        <taxon>Passifloraceae</taxon>
        <taxon>Turnera</taxon>
    </lineage>
</organism>
<keyword evidence="9 12" id="KW-0408">Iron</keyword>
<name>A0A9Q0FCL3_9ROSI</name>
<dbReference type="Proteomes" id="UP001141552">
    <property type="component" value="Unassembled WGS sequence"/>
</dbReference>
<evidence type="ECO:0000256" key="9">
    <source>
        <dbReference type="ARBA" id="ARBA00023004"/>
    </source>
</evidence>
<dbReference type="PRINTS" id="PR00463">
    <property type="entry name" value="EP450I"/>
</dbReference>
<evidence type="ECO:0000256" key="10">
    <source>
        <dbReference type="ARBA" id="ARBA00023033"/>
    </source>
</evidence>
<dbReference type="OrthoDB" id="2789670at2759"/>
<keyword evidence="15" id="KW-1185">Reference proteome</keyword>
<gene>
    <name evidence="14" type="ORF">Tsubulata_007835</name>
</gene>
<dbReference type="PANTHER" id="PTHR47953">
    <property type="entry name" value="OS08G0105600 PROTEIN"/>
    <property type="match status" value="1"/>
</dbReference>
<keyword evidence="5" id="KW-0812">Transmembrane</keyword>
<dbReference type="Gene3D" id="1.10.630.10">
    <property type="entry name" value="Cytochrome P450"/>
    <property type="match status" value="1"/>
</dbReference>
<evidence type="ECO:0000313" key="15">
    <source>
        <dbReference type="Proteomes" id="UP001141552"/>
    </source>
</evidence>
<dbReference type="InterPro" id="IPR001128">
    <property type="entry name" value="Cyt_P450"/>
</dbReference>
<comment type="similarity">
    <text evidence="3 13">Belongs to the cytochrome P450 family.</text>
</comment>
<dbReference type="InterPro" id="IPR052306">
    <property type="entry name" value="CYP450_71D"/>
</dbReference>
<comment type="cofactor">
    <cofactor evidence="1 12">
        <name>heme</name>
        <dbReference type="ChEBI" id="CHEBI:30413"/>
    </cofactor>
</comment>
<evidence type="ECO:0000256" key="13">
    <source>
        <dbReference type="RuleBase" id="RU000461"/>
    </source>
</evidence>
<keyword evidence="10 13" id="KW-0503">Monooxygenase</keyword>
<dbReference type="GO" id="GO:0016705">
    <property type="term" value="F:oxidoreductase activity, acting on paired donors, with incorporation or reduction of molecular oxygen"/>
    <property type="evidence" value="ECO:0007669"/>
    <property type="project" value="InterPro"/>
</dbReference>